<evidence type="ECO:0000256" key="1">
    <source>
        <dbReference type="SAM" id="MobiDB-lite"/>
    </source>
</evidence>
<dbReference type="AlphaFoldDB" id="A0A1C4YEW7"/>
<proteinExistence type="predicted"/>
<reference evidence="3" key="1">
    <citation type="submission" date="2016-06" db="EMBL/GenBank/DDBJ databases">
        <authorList>
            <person name="Varghese N."/>
            <person name="Submissions Spin"/>
        </authorList>
    </citation>
    <scope>NUCLEOTIDE SEQUENCE [LARGE SCALE GENOMIC DNA]</scope>
    <source>
        <strain evidence="3">DSM 43816</strain>
    </source>
</reference>
<evidence type="ECO:0000313" key="3">
    <source>
        <dbReference type="Proteomes" id="UP000198253"/>
    </source>
</evidence>
<evidence type="ECO:0000313" key="2">
    <source>
        <dbReference type="EMBL" id="SCF19210.1"/>
    </source>
</evidence>
<accession>A0A1C4YEW7</accession>
<dbReference type="Proteomes" id="UP000198253">
    <property type="component" value="Chromosome I"/>
</dbReference>
<dbReference type="EMBL" id="LT607413">
    <property type="protein sequence ID" value="SCF19210.1"/>
    <property type="molecule type" value="Genomic_DNA"/>
</dbReference>
<dbReference type="RefSeq" id="WP_088982907.1">
    <property type="nucleotide sequence ID" value="NZ_LT607413.1"/>
</dbReference>
<name>A0A1C4YEW7_MICEC</name>
<dbReference type="OrthoDB" id="3638805at2"/>
<feature type="region of interest" description="Disordered" evidence="1">
    <location>
        <begin position="53"/>
        <end position="147"/>
    </location>
</feature>
<protein>
    <submittedName>
        <fullName evidence="2">Uncharacterized protein</fullName>
    </submittedName>
</protein>
<dbReference type="InParanoid" id="A0A1C4YEW7"/>
<sequence length="212" mass="21336">MIVGSLVLILVAVVLLVAGLVGGSSVLLVASIGASLLAAVALVVGARQVATARATADPAVSTDRRREPAAAGATATSFRRTAGQAVPAQFAPTTDGTGDSGWRQPPGSPVAEPEPQGPPGPPAAGTRDDDPGPADDEPGVQEVSPADAARVARLDTEVLVVDGRPRYHVADCLHLLGREPEPLPASEAVELGFTPCADCAPDTVLLADPRPS</sequence>
<organism evidence="2 3">
    <name type="scientific">Micromonospora echinospora</name>
    <name type="common">Micromonospora purpurea</name>
    <dbReference type="NCBI Taxonomy" id="1877"/>
    <lineage>
        <taxon>Bacteria</taxon>
        <taxon>Bacillati</taxon>
        <taxon>Actinomycetota</taxon>
        <taxon>Actinomycetes</taxon>
        <taxon>Micromonosporales</taxon>
        <taxon>Micromonosporaceae</taxon>
        <taxon>Micromonospora</taxon>
    </lineage>
</organism>
<gene>
    <name evidence="2" type="ORF">GA0070618_3910</name>
</gene>
<keyword evidence="3" id="KW-1185">Reference proteome</keyword>